<accession>A0ABD6XTQ6</accession>
<dbReference type="Proteomes" id="UP000245996">
    <property type="component" value="Unassembled WGS sequence"/>
</dbReference>
<protein>
    <submittedName>
        <fullName evidence="2">Uncharacterized protein</fullName>
    </submittedName>
</protein>
<comment type="caution">
    <text evidence="2">The sequence shown here is derived from an EMBL/GenBank/DDBJ whole genome shotgun (WGS) entry which is preliminary data.</text>
</comment>
<sequence>MKFFLVFIQSILTVYLAGELARQNAKINALISQVEDNYDTWNERIRNLDVKKSTIYLKKIYAAISIVLTIFFLIASHYFPECRAMNGYLSMVSIFFIFLWVTLQWYTVDKGVSAFKYQFFIFIVSPLLMAFCDFFLGLEICT</sequence>
<keyword evidence="1" id="KW-1133">Transmembrane helix</keyword>
<evidence type="ECO:0000256" key="1">
    <source>
        <dbReference type="SAM" id="Phobius"/>
    </source>
</evidence>
<dbReference type="RefSeq" id="WP_109652552.1">
    <property type="nucleotide sequence ID" value="NZ_CP134761.1"/>
</dbReference>
<dbReference type="EMBL" id="QGHE01000005">
    <property type="protein sequence ID" value="PWJ80252.1"/>
    <property type="molecule type" value="Genomic_DNA"/>
</dbReference>
<name>A0ABD6XTQ6_ENTAG</name>
<feature type="transmembrane region" description="Helical" evidence="1">
    <location>
        <begin position="87"/>
        <end position="107"/>
    </location>
</feature>
<reference evidence="2 3" key="1">
    <citation type="submission" date="2018-05" db="EMBL/GenBank/DDBJ databases">
        <title>Genomic Encyclopedia of Type Strains, Phase IV (KMG-V): Genome sequencing to study the core and pangenomes of soil and plant-associated prokaryotes.</title>
        <authorList>
            <person name="Whitman W."/>
        </authorList>
    </citation>
    <scope>NUCLEOTIDE SEQUENCE [LARGE SCALE GENOMIC DNA]</scope>
    <source>
        <strain evidence="2 3">PNG 92-11</strain>
    </source>
</reference>
<proteinExistence type="predicted"/>
<evidence type="ECO:0000313" key="3">
    <source>
        <dbReference type="Proteomes" id="UP000245996"/>
    </source>
</evidence>
<dbReference type="AlphaFoldDB" id="A0ABD6XTQ6"/>
<feature type="transmembrane region" description="Helical" evidence="1">
    <location>
        <begin position="60"/>
        <end position="80"/>
    </location>
</feature>
<keyword evidence="1" id="KW-0812">Transmembrane</keyword>
<keyword evidence="1" id="KW-0472">Membrane</keyword>
<gene>
    <name evidence="2" type="ORF">C7430_10526</name>
</gene>
<evidence type="ECO:0000313" key="2">
    <source>
        <dbReference type="EMBL" id="PWJ80252.1"/>
    </source>
</evidence>
<feature type="transmembrane region" description="Helical" evidence="1">
    <location>
        <begin position="119"/>
        <end position="138"/>
    </location>
</feature>
<organism evidence="2 3">
    <name type="scientific">Enterobacter agglomerans</name>
    <name type="common">Erwinia herbicola</name>
    <name type="synonym">Pantoea agglomerans</name>
    <dbReference type="NCBI Taxonomy" id="549"/>
    <lineage>
        <taxon>Bacteria</taxon>
        <taxon>Pseudomonadati</taxon>
        <taxon>Pseudomonadota</taxon>
        <taxon>Gammaproteobacteria</taxon>
        <taxon>Enterobacterales</taxon>
        <taxon>Erwiniaceae</taxon>
        <taxon>Pantoea</taxon>
        <taxon>Pantoea agglomerans group</taxon>
    </lineage>
</organism>